<feature type="binding site" evidence="6">
    <location>
        <position position="65"/>
    </location>
    <ligand>
        <name>Fe cation</name>
        <dbReference type="ChEBI" id="CHEBI:24875"/>
        <label>1</label>
    </ligand>
</feature>
<sequence>MNRRNYLRTLSAMMATTFLGGCAAGGDKEKEVTAQAEEAKAGGVPVKGGIPALPEENKNFFLVSDLGRNGYYEQKTIAELMGQWAEKIDIEFIVAAGDTHHFEGVASVDDPLWMTNYELIYSHPELMLEWFAINGNHEYRGNTQAVLDYSKKSRRWIAPAKYYSKVVEAGENENALLVFIDTPPLIDKYREDTEKYPDACKQDMQAQLNWLDKTLAASKEKWKFVIGHHPLYAQTDKSESEREDMRERVEPLLNKYGVDFYLCGHIHNFQHIQPAGSKVDYLVNSSGSLARSVSAIEGTKFCDSSAGFTLFSMSDNAVTFYLVDGKGKVLYNYQRKK</sequence>
<evidence type="ECO:0000313" key="10">
    <source>
        <dbReference type="Proteomes" id="UP000886740"/>
    </source>
</evidence>
<feature type="binding site" evidence="6">
    <location>
        <position position="98"/>
    </location>
    <ligand>
        <name>Fe cation</name>
        <dbReference type="ChEBI" id="CHEBI:24875"/>
        <label>2</label>
    </ligand>
</feature>
<organism evidence="9 10">
    <name type="scientific">Candidatus Parabacteroides intestinipullorum</name>
    <dbReference type="NCBI Taxonomy" id="2838723"/>
    <lineage>
        <taxon>Bacteria</taxon>
        <taxon>Pseudomonadati</taxon>
        <taxon>Bacteroidota</taxon>
        <taxon>Bacteroidia</taxon>
        <taxon>Bacteroidales</taxon>
        <taxon>Tannerellaceae</taxon>
        <taxon>Parabacteroides</taxon>
    </lineage>
</organism>
<feature type="binding site" evidence="6">
    <location>
        <position position="265"/>
    </location>
    <ligand>
        <name>Fe cation</name>
        <dbReference type="ChEBI" id="CHEBI:24875"/>
        <label>2</label>
    </ligand>
</feature>
<dbReference type="GO" id="GO:0003993">
    <property type="term" value="F:acid phosphatase activity"/>
    <property type="evidence" value="ECO:0007669"/>
    <property type="project" value="UniProtKB-UniRule"/>
</dbReference>
<evidence type="ECO:0000259" key="8">
    <source>
        <dbReference type="Pfam" id="PF00149"/>
    </source>
</evidence>
<evidence type="ECO:0000256" key="6">
    <source>
        <dbReference type="PIRSR" id="PIRSR000898-1"/>
    </source>
</evidence>
<keyword evidence="6" id="KW-0479">Metal-binding</keyword>
<feature type="binding site" evidence="6">
    <location>
        <position position="267"/>
    </location>
    <ligand>
        <name>Fe cation</name>
        <dbReference type="ChEBI" id="CHEBI:24875"/>
        <label>1</label>
    </ligand>
</feature>
<keyword evidence="4 5" id="KW-0378">Hydrolase</keyword>
<dbReference type="Pfam" id="PF00149">
    <property type="entry name" value="Metallophos"/>
    <property type="match status" value="1"/>
</dbReference>
<dbReference type="PANTHER" id="PTHR10161">
    <property type="entry name" value="TARTRATE-RESISTANT ACID PHOSPHATASE TYPE 5"/>
    <property type="match status" value="1"/>
</dbReference>
<name>A0A9D1X750_9BACT</name>
<feature type="binding site" evidence="6">
    <location>
        <position position="98"/>
    </location>
    <ligand>
        <name>Fe cation</name>
        <dbReference type="ChEBI" id="CHEBI:24875"/>
        <label>1</label>
    </ligand>
</feature>
<dbReference type="PROSITE" id="PS51257">
    <property type="entry name" value="PROKAR_LIPOPROTEIN"/>
    <property type="match status" value="1"/>
</dbReference>
<dbReference type="Proteomes" id="UP000886740">
    <property type="component" value="Unassembled WGS sequence"/>
</dbReference>
<gene>
    <name evidence="9" type="ORF">H9977_01625</name>
</gene>
<evidence type="ECO:0000256" key="7">
    <source>
        <dbReference type="SAM" id="SignalP"/>
    </source>
</evidence>
<feature type="domain" description="Calcineurin-like phosphoesterase" evidence="8">
    <location>
        <begin position="60"/>
        <end position="268"/>
    </location>
</feature>
<evidence type="ECO:0000256" key="5">
    <source>
        <dbReference type="PIRNR" id="PIRNR000898"/>
    </source>
</evidence>
<evidence type="ECO:0000256" key="3">
    <source>
        <dbReference type="ARBA" id="ARBA00022729"/>
    </source>
</evidence>
<protein>
    <recommendedName>
        <fullName evidence="2 5">acid phosphatase</fullName>
        <ecNumber evidence="2 5">3.1.3.2</ecNumber>
    </recommendedName>
</protein>
<feature type="chain" id="PRO_5039150892" description="acid phosphatase" evidence="7">
    <location>
        <begin position="24"/>
        <end position="337"/>
    </location>
</feature>
<comment type="cofactor">
    <cofactor evidence="6">
        <name>Fe cation</name>
        <dbReference type="ChEBI" id="CHEBI:24875"/>
    </cofactor>
    <text evidence="6">Binds 2 iron ions per subunit.</text>
</comment>
<dbReference type="SUPFAM" id="SSF56300">
    <property type="entry name" value="Metallo-dependent phosphatases"/>
    <property type="match status" value="1"/>
</dbReference>
<proteinExistence type="predicted"/>
<evidence type="ECO:0000313" key="9">
    <source>
        <dbReference type="EMBL" id="HIX73741.1"/>
    </source>
</evidence>
<feature type="binding site" evidence="6">
    <location>
        <position position="136"/>
    </location>
    <ligand>
        <name>Fe cation</name>
        <dbReference type="ChEBI" id="CHEBI:24875"/>
        <label>2</label>
    </ligand>
</feature>
<reference evidence="9" key="2">
    <citation type="submission" date="2021-04" db="EMBL/GenBank/DDBJ databases">
        <authorList>
            <person name="Gilroy R."/>
        </authorList>
    </citation>
    <scope>NUCLEOTIDE SEQUENCE</scope>
    <source>
        <strain evidence="9">ChiGjej6B6-14162</strain>
    </source>
</reference>
<evidence type="ECO:0000256" key="1">
    <source>
        <dbReference type="ARBA" id="ARBA00000032"/>
    </source>
</evidence>
<dbReference type="PANTHER" id="PTHR10161:SF14">
    <property type="entry name" value="TARTRATE-RESISTANT ACID PHOSPHATASE TYPE 5"/>
    <property type="match status" value="1"/>
</dbReference>
<evidence type="ECO:0000256" key="4">
    <source>
        <dbReference type="ARBA" id="ARBA00022801"/>
    </source>
</evidence>
<dbReference type="EMBL" id="DXEL01000016">
    <property type="protein sequence ID" value="HIX73741.1"/>
    <property type="molecule type" value="Genomic_DNA"/>
</dbReference>
<feature type="signal peptide" evidence="7">
    <location>
        <begin position="1"/>
        <end position="23"/>
    </location>
</feature>
<reference evidence="9" key="1">
    <citation type="journal article" date="2021" name="PeerJ">
        <title>Extensive microbial diversity within the chicken gut microbiome revealed by metagenomics and culture.</title>
        <authorList>
            <person name="Gilroy R."/>
            <person name="Ravi A."/>
            <person name="Getino M."/>
            <person name="Pursley I."/>
            <person name="Horton D.L."/>
            <person name="Alikhan N.F."/>
            <person name="Baker D."/>
            <person name="Gharbi K."/>
            <person name="Hall N."/>
            <person name="Watson M."/>
            <person name="Adriaenssens E.M."/>
            <person name="Foster-Nyarko E."/>
            <person name="Jarju S."/>
            <person name="Secka A."/>
            <person name="Antonio M."/>
            <person name="Oren A."/>
            <person name="Chaudhuri R.R."/>
            <person name="La Ragione R."/>
            <person name="Hildebrand F."/>
            <person name="Pallen M.J."/>
        </authorList>
    </citation>
    <scope>NUCLEOTIDE SEQUENCE</scope>
    <source>
        <strain evidence="9">ChiGjej6B6-14162</strain>
    </source>
</reference>
<feature type="binding site" evidence="6">
    <location>
        <position position="228"/>
    </location>
    <ligand>
        <name>Fe cation</name>
        <dbReference type="ChEBI" id="CHEBI:24875"/>
        <label>2</label>
    </ligand>
</feature>
<dbReference type="Gene3D" id="3.60.21.10">
    <property type="match status" value="1"/>
</dbReference>
<dbReference type="GO" id="GO:0046872">
    <property type="term" value="F:metal ion binding"/>
    <property type="evidence" value="ECO:0007669"/>
    <property type="project" value="UniProtKB-KW"/>
</dbReference>
<dbReference type="InterPro" id="IPR004843">
    <property type="entry name" value="Calcineurin-like_PHP"/>
</dbReference>
<accession>A0A9D1X750</accession>
<dbReference type="EC" id="3.1.3.2" evidence="2 5"/>
<keyword evidence="5 6" id="KW-0408">Iron</keyword>
<comment type="caution">
    <text evidence="9">The sequence shown here is derived from an EMBL/GenBank/DDBJ whole genome shotgun (WGS) entry which is preliminary data.</text>
</comment>
<evidence type="ECO:0000256" key="2">
    <source>
        <dbReference type="ARBA" id="ARBA00012646"/>
    </source>
</evidence>
<comment type="catalytic activity">
    <reaction evidence="1 5">
        <text>a phosphate monoester + H2O = an alcohol + phosphate</text>
        <dbReference type="Rhea" id="RHEA:15017"/>
        <dbReference type="ChEBI" id="CHEBI:15377"/>
        <dbReference type="ChEBI" id="CHEBI:30879"/>
        <dbReference type="ChEBI" id="CHEBI:43474"/>
        <dbReference type="ChEBI" id="CHEBI:67140"/>
        <dbReference type="EC" id="3.1.3.2"/>
    </reaction>
</comment>
<dbReference type="InterPro" id="IPR051558">
    <property type="entry name" value="Metallophosphoesterase_PAP"/>
</dbReference>
<dbReference type="InterPro" id="IPR029052">
    <property type="entry name" value="Metallo-depent_PP-like"/>
</dbReference>
<dbReference type="PIRSF" id="PIRSF000898">
    <property type="entry name" value="Acid_Ptase_5"/>
    <property type="match status" value="1"/>
</dbReference>
<keyword evidence="3 7" id="KW-0732">Signal</keyword>
<dbReference type="InterPro" id="IPR024927">
    <property type="entry name" value="Acid_PPase"/>
</dbReference>
<dbReference type="AlphaFoldDB" id="A0A9D1X750"/>